<proteinExistence type="predicted"/>
<evidence type="ECO:0000256" key="1">
    <source>
        <dbReference type="SAM" id="MobiDB-lite"/>
    </source>
</evidence>
<name>A0A0F9P1L7_9ZZZZ</name>
<evidence type="ECO:0000313" key="2">
    <source>
        <dbReference type="EMBL" id="KKM95000.1"/>
    </source>
</evidence>
<organism evidence="2">
    <name type="scientific">marine sediment metagenome</name>
    <dbReference type="NCBI Taxonomy" id="412755"/>
    <lineage>
        <taxon>unclassified sequences</taxon>
        <taxon>metagenomes</taxon>
        <taxon>ecological metagenomes</taxon>
    </lineage>
</organism>
<accession>A0A0F9P1L7</accession>
<protein>
    <submittedName>
        <fullName evidence="2">Uncharacterized protein</fullName>
    </submittedName>
</protein>
<reference evidence="2" key="1">
    <citation type="journal article" date="2015" name="Nature">
        <title>Complex archaea that bridge the gap between prokaryotes and eukaryotes.</title>
        <authorList>
            <person name="Spang A."/>
            <person name="Saw J.H."/>
            <person name="Jorgensen S.L."/>
            <person name="Zaremba-Niedzwiedzka K."/>
            <person name="Martijn J."/>
            <person name="Lind A.E."/>
            <person name="van Eijk R."/>
            <person name="Schleper C."/>
            <person name="Guy L."/>
            <person name="Ettema T.J."/>
        </authorList>
    </citation>
    <scope>NUCLEOTIDE SEQUENCE</scope>
</reference>
<sequence length="124" mass="14201">MTNQDRIQLAEAMKLEIYSRGADTYPLRKLHNNLMQPFTPLTDANDDVAILEWARTTDYCVCGHPIWELIDSELVRAGDEMLTDYKVGMIAKAASRALDRASEEPQRDEALNHLDYRSDTDKEL</sequence>
<dbReference type="AlphaFoldDB" id="A0A0F9P1L7"/>
<comment type="caution">
    <text evidence="2">The sequence shown here is derived from an EMBL/GenBank/DDBJ whole genome shotgun (WGS) entry which is preliminary data.</text>
</comment>
<dbReference type="EMBL" id="LAZR01006065">
    <property type="protein sequence ID" value="KKM95000.1"/>
    <property type="molecule type" value="Genomic_DNA"/>
</dbReference>
<gene>
    <name evidence="2" type="ORF">LCGC14_1192630</name>
</gene>
<feature type="region of interest" description="Disordered" evidence="1">
    <location>
        <begin position="97"/>
        <end position="124"/>
    </location>
</feature>